<feature type="region of interest" description="Disordered" evidence="1">
    <location>
        <begin position="410"/>
        <end position="430"/>
    </location>
</feature>
<gene>
    <name evidence="2" type="ORF">TTHERM_00316650</name>
</gene>
<name>I7M986_TETTS</name>
<dbReference type="InParanoid" id="I7M986"/>
<dbReference type="GeneID" id="7829749"/>
<dbReference type="EMBL" id="GG662605">
    <property type="protein sequence ID" value="EAS01112.2"/>
    <property type="molecule type" value="Genomic_DNA"/>
</dbReference>
<evidence type="ECO:0000256" key="1">
    <source>
        <dbReference type="SAM" id="MobiDB-lite"/>
    </source>
</evidence>
<keyword evidence="3" id="KW-1185">Reference proteome</keyword>
<sequence length="824" mass="97111">MNKKIKYMTIDEFMNTMKRRGTADLTNIQHDLLSPLCFKQKMIKLEEYYDKQRQIQQKVQQQKKSNQINYQHYYMHQGARHSRSKINVGSSNNISIISEKQIQVSNDAKQAQNQQTQQYRFPRSNFNSENNLNSQQDLMDQNQIQHEIVNQIHHLYGKQRLFSPPQQKRDLDNLQDYFKKSRNYQNMNQVIRQNSCECNNCGGRCHKIQSMKGIIPQFIPRQVIRNSLKIKWKKASKTLRKLCFFFKLAAGGHTRPKQVRVIRQKANTVVNNSTVQQAISIMSVQVNYNSQSNEQVRQILQNDPNFPPFLNLKGSHDQSIQLNNIGLENKQPSQLYEQENSPIKSPKMNNQEILSISQKSIQKQEQDTFKQRDSSSELSIDQNECLSPSEVRKALKNVNDNFIKELSQRRNIRDKSKKMTQTFQRNESRRKTQNFYQLLSSQLNKNKQGENQDQKKVNQMLQQPTYQTAYQKFFQKPCNRLLDVVNQKIELNSNNSSGNFSFQKQESVPQFQSQLKSSFSNLNSPSTKYSGLNLTVKNNQKIFPKSDYGQSRKNQDLAQIVDLMNQTQDSIKMVQENMEQMNYLNSQESQNGYLNAFNNTITKNFDDQLATQRSYFKDLKKNSHRNFQSQLLPYLSNKQSSRQTQYPTIVKSVSRYKPDSNMQKQISYSVHHQQNYQKENNSMRISQYKQDQEQSIQIISDLQRSTFSTKYQNKMIQNKIFNEKQVKQIQKDINHLRVRSLNICLNQQQDQFYQLQFQSSTQSPKIQQILTPINFKRNQKIQTVLPQLDLNQNNIPTKDEERLSYGILKRLNQKKPTVNIKFEI</sequence>
<dbReference type="Proteomes" id="UP000009168">
    <property type="component" value="Unassembled WGS sequence"/>
</dbReference>
<organism evidence="2 3">
    <name type="scientific">Tetrahymena thermophila (strain SB210)</name>
    <dbReference type="NCBI Taxonomy" id="312017"/>
    <lineage>
        <taxon>Eukaryota</taxon>
        <taxon>Sar</taxon>
        <taxon>Alveolata</taxon>
        <taxon>Ciliophora</taxon>
        <taxon>Intramacronucleata</taxon>
        <taxon>Oligohymenophorea</taxon>
        <taxon>Hymenostomatida</taxon>
        <taxon>Tetrahymenina</taxon>
        <taxon>Tetrahymenidae</taxon>
        <taxon>Tetrahymena</taxon>
    </lineage>
</organism>
<feature type="compositionally biased region" description="Basic and acidic residues" evidence="1">
    <location>
        <begin position="362"/>
        <end position="375"/>
    </location>
</feature>
<protein>
    <submittedName>
        <fullName evidence="2">Uncharacterized protein</fullName>
    </submittedName>
</protein>
<dbReference type="RefSeq" id="XP_001021357.2">
    <property type="nucleotide sequence ID" value="XM_001021357.2"/>
</dbReference>
<feature type="region of interest" description="Disordered" evidence="1">
    <location>
        <begin position="359"/>
        <end position="383"/>
    </location>
</feature>
<dbReference type="AlphaFoldDB" id="I7M986"/>
<evidence type="ECO:0000313" key="2">
    <source>
        <dbReference type="EMBL" id="EAS01112.2"/>
    </source>
</evidence>
<proteinExistence type="predicted"/>
<reference evidence="3" key="1">
    <citation type="journal article" date="2006" name="PLoS Biol.">
        <title>Macronuclear genome sequence of the ciliate Tetrahymena thermophila, a model eukaryote.</title>
        <authorList>
            <person name="Eisen J.A."/>
            <person name="Coyne R.S."/>
            <person name="Wu M."/>
            <person name="Wu D."/>
            <person name="Thiagarajan M."/>
            <person name="Wortman J.R."/>
            <person name="Badger J.H."/>
            <person name="Ren Q."/>
            <person name="Amedeo P."/>
            <person name="Jones K.M."/>
            <person name="Tallon L.J."/>
            <person name="Delcher A.L."/>
            <person name="Salzberg S.L."/>
            <person name="Silva J.C."/>
            <person name="Haas B.J."/>
            <person name="Majoros W.H."/>
            <person name="Farzad M."/>
            <person name="Carlton J.M."/>
            <person name="Smith R.K. Jr."/>
            <person name="Garg J."/>
            <person name="Pearlman R.E."/>
            <person name="Karrer K.M."/>
            <person name="Sun L."/>
            <person name="Manning G."/>
            <person name="Elde N.C."/>
            <person name="Turkewitz A.P."/>
            <person name="Asai D.J."/>
            <person name="Wilkes D.E."/>
            <person name="Wang Y."/>
            <person name="Cai H."/>
            <person name="Collins K."/>
            <person name="Stewart B.A."/>
            <person name="Lee S.R."/>
            <person name="Wilamowska K."/>
            <person name="Weinberg Z."/>
            <person name="Ruzzo W.L."/>
            <person name="Wloga D."/>
            <person name="Gaertig J."/>
            <person name="Frankel J."/>
            <person name="Tsao C.-C."/>
            <person name="Gorovsky M.A."/>
            <person name="Keeling P.J."/>
            <person name="Waller R.F."/>
            <person name="Patron N.J."/>
            <person name="Cherry J.M."/>
            <person name="Stover N.A."/>
            <person name="Krieger C.J."/>
            <person name="del Toro C."/>
            <person name="Ryder H.F."/>
            <person name="Williamson S.C."/>
            <person name="Barbeau R.A."/>
            <person name="Hamilton E.P."/>
            <person name="Orias E."/>
        </authorList>
    </citation>
    <scope>NUCLEOTIDE SEQUENCE [LARGE SCALE GENOMIC DNA]</scope>
    <source>
        <strain evidence="3">SB210</strain>
    </source>
</reference>
<evidence type="ECO:0000313" key="3">
    <source>
        <dbReference type="Proteomes" id="UP000009168"/>
    </source>
</evidence>
<accession>I7M986</accession>
<dbReference type="KEGG" id="tet:TTHERM_00316650"/>